<proteinExistence type="predicted"/>
<reference evidence="5 6" key="1">
    <citation type="submission" date="2018-07" db="EMBL/GenBank/DDBJ databases">
        <title>Bacillus sp. YLB-04 draft genome sequence.</title>
        <authorList>
            <person name="Yu L."/>
            <person name="Tang X."/>
        </authorList>
    </citation>
    <scope>NUCLEOTIDE SEQUENCE [LARGE SCALE GENOMIC DNA]</scope>
    <source>
        <strain evidence="5 6">YLB-04</strain>
    </source>
</reference>
<sequence length="128" mass="14609">MMIKGQIGSDLTNDQHYVLRYIRKKGECTSTELAEVFGVNKSAITAIITRLTDKGLVKRTRDEGDRRIVYLALTDEGINLFENAEQRIHALVEKMITKFEQEEITAFINTYEKLLGILTELESNQLGE</sequence>
<dbReference type="SUPFAM" id="SSF46785">
    <property type="entry name" value="Winged helix' DNA-binding domain"/>
    <property type="match status" value="1"/>
</dbReference>
<keyword evidence="1" id="KW-0805">Transcription regulation</keyword>
<evidence type="ECO:0000313" key="6">
    <source>
        <dbReference type="Proteomes" id="UP000257144"/>
    </source>
</evidence>
<dbReference type="Proteomes" id="UP000257144">
    <property type="component" value="Unassembled WGS sequence"/>
</dbReference>
<dbReference type="Gene3D" id="1.10.10.10">
    <property type="entry name" value="Winged helix-like DNA-binding domain superfamily/Winged helix DNA-binding domain"/>
    <property type="match status" value="1"/>
</dbReference>
<dbReference type="PROSITE" id="PS50995">
    <property type="entry name" value="HTH_MARR_2"/>
    <property type="match status" value="1"/>
</dbReference>
<gene>
    <name evidence="5" type="ORF">DRW41_04290</name>
</gene>
<dbReference type="PRINTS" id="PR00598">
    <property type="entry name" value="HTHMARR"/>
</dbReference>
<evidence type="ECO:0000256" key="1">
    <source>
        <dbReference type="ARBA" id="ARBA00023015"/>
    </source>
</evidence>
<dbReference type="PANTHER" id="PTHR42756">
    <property type="entry name" value="TRANSCRIPTIONAL REGULATOR, MARR"/>
    <property type="match status" value="1"/>
</dbReference>
<evidence type="ECO:0000259" key="4">
    <source>
        <dbReference type="PROSITE" id="PS50995"/>
    </source>
</evidence>
<dbReference type="InterPro" id="IPR036390">
    <property type="entry name" value="WH_DNA-bd_sf"/>
</dbReference>
<name>A0A3D8GX19_9BACI</name>
<protein>
    <submittedName>
        <fullName evidence="5">MarR family transcriptional regulator</fullName>
    </submittedName>
</protein>
<dbReference type="InterPro" id="IPR036388">
    <property type="entry name" value="WH-like_DNA-bd_sf"/>
</dbReference>
<keyword evidence="6" id="KW-1185">Reference proteome</keyword>
<dbReference type="InterPro" id="IPR011991">
    <property type="entry name" value="ArsR-like_HTH"/>
</dbReference>
<dbReference type="AlphaFoldDB" id="A0A3D8GX19"/>
<dbReference type="SMART" id="SM00347">
    <property type="entry name" value="HTH_MARR"/>
    <property type="match status" value="1"/>
</dbReference>
<comment type="caution">
    <text evidence="5">The sequence shown here is derived from an EMBL/GenBank/DDBJ whole genome shotgun (WGS) entry which is preliminary data.</text>
</comment>
<dbReference type="GO" id="GO:0003677">
    <property type="term" value="F:DNA binding"/>
    <property type="evidence" value="ECO:0007669"/>
    <property type="project" value="UniProtKB-KW"/>
</dbReference>
<dbReference type="Pfam" id="PF12802">
    <property type="entry name" value="MarR_2"/>
    <property type="match status" value="1"/>
</dbReference>
<evidence type="ECO:0000256" key="3">
    <source>
        <dbReference type="ARBA" id="ARBA00023163"/>
    </source>
</evidence>
<dbReference type="InterPro" id="IPR000835">
    <property type="entry name" value="HTH_MarR-typ"/>
</dbReference>
<dbReference type="CDD" id="cd00090">
    <property type="entry name" value="HTH_ARSR"/>
    <property type="match status" value="1"/>
</dbReference>
<evidence type="ECO:0000313" key="5">
    <source>
        <dbReference type="EMBL" id="RDU38995.1"/>
    </source>
</evidence>
<dbReference type="GO" id="GO:0003700">
    <property type="term" value="F:DNA-binding transcription factor activity"/>
    <property type="evidence" value="ECO:0007669"/>
    <property type="project" value="InterPro"/>
</dbReference>
<evidence type="ECO:0000256" key="2">
    <source>
        <dbReference type="ARBA" id="ARBA00023125"/>
    </source>
</evidence>
<feature type="domain" description="HTH marR-type" evidence="4">
    <location>
        <begin position="1"/>
        <end position="116"/>
    </location>
</feature>
<dbReference type="OrthoDB" id="3254893at2"/>
<keyword evidence="2" id="KW-0238">DNA-binding</keyword>
<dbReference type="EMBL" id="QNQT01000001">
    <property type="protein sequence ID" value="RDU38995.1"/>
    <property type="molecule type" value="Genomic_DNA"/>
</dbReference>
<keyword evidence="3" id="KW-0804">Transcription</keyword>
<accession>A0A3D8GX19</accession>
<organism evidence="5 6">
    <name type="scientific">Neobacillus piezotolerans</name>
    <dbReference type="NCBI Taxonomy" id="2259171"/>
    <lineage>
        <taxon>Bacteria</taxon>
        <taxon>Bacillati</taxon>
        <taxon>Bacillota</taxon>
        <taxon>Bacilli</taxon>
        <taxon>Bacillales</taxon>
        <taxon>Bacillaceae</taxon>
        <taxon>Neobacillus</taxon>
    </lineage>
</organism>
<dbReference type="PANTHER" id="PTHR42756:SF1">
    <property type="entry name" value="TRANSCRIPTIONAL REPRESSOR OF EMRAB OPERON"/>
    <property type="match status" value="1"/>
</dbReference>